<proteinExistence type="predicted"/>
<dbReference type="AlphaFoldDB" id="A0A346PT60"/>
<evidence type="ECO:0000313" key="2">
    <source>
        <dbReference type="EMBL" id="AXR77332.1"/>
    </source>
</evidence>
<accession>A0A346PT60</accession>
<evidence type="ECO:0000313" key="4">
    <source>
        <dbReference type="Proteomes" id="UP000258613"/>
    </source>
</evidence>
<sequence length="284" mass="31338">MAGNDQSIDGSFDETPFEPAEADELARVIEKHDAELAELLELLVVAQELSADLAPELREAAGDSREPIREIRLALEREETLVLIQRVGENADTLVELLEVLEVTDELVTDLVPEVQTIVHENRETLARLRLALEREETLVLLERLGENADTMAELLELLDVTHELASDLVPEAVEVAQENRQPIAELRVMFAGLAGTYAQSDLEPERLGQNLGNMLVFACQLGDDQFIDAMESGFTAFTDPEPPKKVGLLGMIGALRDDDVRQGLGVLMEFLRRMGASRATDGE</sequence>
<dbReference type="Proteomes" id="UP000258613">
    <property type="component" value="Chromosome"/>
</dbReference>
<dbReference type="OrthoDB" id="303725at2157"/>
<dbReference type="EMBL" id="CP024047">
    <property type="protein sequence ID" value="AXR77332.1"/>
    <property type="molecule type" value="Genomic_DNA"/>
</dbReference>
<reference evidence="5" key="1">
    <citation type="submission" date="2017-10" db="EMBL/GenBank/DDBJ databases">
        <title>Phenotypic and genomic properties of facultatively anaerobic sulfur-reducing natronoarchaea from hypersaline soda lakes.</title>
        <authorList>
            <person name="Sorokin D.Y."/>
            <person name="Kublanov I.V."/>
            <person name="Roman P."/>
            <person name="Sinninghe Damste J.S."/>
            <person name="Golyshin P.N."/>
            <person name="Rojo D."/>
            <person name="Ciordia S."/>
            <person name="Mena Md.C."/>
            <person name="Ferrer M."/>
            <person name="Messina E."/>
            <person name="Smedile F."/>
            <person name="La Spada G."/>
            <person name="La Cono V."/>
            <person name="Yakimov M.M."/>
        </authorList>
    </citation>
    <scope>NUCLEOTIDE SEQUENCE [LARGE SCALE GENOMIC DNA]</scope>
    <source>
        <strain evidence="5">AArc1</strain>
    </source>
</reference>
<dbReference type="InterPro" id="IPR012440">
    <property type="entry name" value="DUF1641"/>
</dbReference>
<reference evidence="4" key="2">
    <citation type="submission" date="2018-02" db="EMBL/GenBank/DDBJ databases">
        <title>Phenotypic and genomic properties of facultatively anaerobic sulfur-reducing natronoarchaea from hypersaline soda lakes.</title>
        <authorList>
            <person name="Sorokin D.Y."/>
            <person name="Kublanov I.V."/>
            <person name="Roman P."/>
            <person name="Sinninghe Damste J.S."/>
            <person name="Golyshin P.N."/>
            <person name="Rojo D."/>
            <person name="Ciordia S."/>
            <person name="Mena M.D.C."/>
            <person name="Ferrer M."/>
            <person name="Messina E."/>
            <person name="Smedile F."/>
            <person name="La Spada G."/>
            <person name="La Cono V."/>
            <person name="Yakimov M.M."/>
        </authorList>
    </citation>
    <scope>NUCLEOTIDE SEQUENCE [LARGE SCALE GENOMIC DNA]</scope>
    <source>
        <strain evidence="4">AArc-Mg</strain>
    </source>
</reference>
<evidence type="ECO:0000313" key="5">
    <source>
        <dbReference type="Proteomes" id="UP000258707"/>
    </source>
</evidence>
<gene>
    <name evidence="2" type="ORF">AArc1_0991</name>
    <name evidence="3" type="ORF">AArcMg_2715</name>
</gene>
<evidence type="ECO:0000313" key="3">
    <source>
        <dbReference type="EMBL" id="AXR82705.1"/>
    </source>
</evidence>
<dbReference type="KEGG" id="nan:AArc1_0991"/>
<evidence type="ECO:0008006" key="6">
    <source>
        <dbReference type="Google" id="ProtNLM"/>
    </source>
</evidence>
<reference evidence="3" key="3">
    <citation type="journal article" date="2019" name="Int. J. Syst. Evol. Microbiol.">
        <title>Natronolimnobius sulfurireducens sp. nov. and Halalkaliarchaeum desulfuricum gen. nov., sp. nov., the first sulfur-respiring alkaliphilic haloarchaea from hypersaline alkaline lakes.</title>
        <authorList>
            <person name="Sorokin D.Y."/>
            <person name="Yakimov M."/>
            <person name="Messina E."/>
            <person name="Merkel A.Y."/>
            <person name="Bale N.J."/>
            <person name="Sinninghe Damste J.S."/>
        </authorList>
    </citation>
    <scope>NUCLEOTIDE SEQUENCE</scope>
    <source>
        <strain evidence="3">AArc-Mg</strain>
        <strain evidence="2">AArc1</strain>
    </source>
</reference>
<feature type="coiled-coil region" evidence="1">
    <location>
        <begin position="22"/>
        <end position="49"/>
    </location>
</feature>
<dbReference type="Pfam" id="PF07849">
    <property type="entry name" value="DUF1641"/>
    <property type="match status" value="1"/>
</dbReference>
<dbReference type="Proteomes" id="UP000258707">
    <property type="component" value="Chromosome"/>
</dbReference>
<name>A0A346PT60_9EURY</name>
<dbReference type="GeneID" id="37643206"/>
<organism evidence="3 4">
    <name type="scientific">Natrarchaeobaculum sulfurireducens</name>
    <dbReference type="NCBI Taxonomy" id="2044521"/>
    <lineage>
        <taxon>Archaea</taxon>
        <taxon>Methanobacteriati</taxon>
        <taxon>Methanobacteriota</taxon>
        <taxon>Stenosarchaea group</taxon>
        <taxon>Halobacteria</taxon>
        <taxon>Halobacteriales</taxon>
        <taxon>Natrialbaceae</taxon>
        <taxon>Natrarchaeobaculum</taxon>
    </lineage>
</organism>
<keyword evidence="4" id="KW-1185">Reference proteome</keyword>
<keyword evidence="1" id="KW-0175">Coiled coil</keyword>
<evidence type="ECO:0000256" key="1">
    <source>
        <dbReference type="SAM" id="Coils"/>
    </source>
</evidence>
<protein>
    <recommendedName>
        <fullName evidence="6">DUF1641 domain-containing protein</fullName>
    </recommendedName>
</protein>
<dbReference type="EMBL" id="CP027033">
    <property type="protein sequence ID" value="AXR82705.1"/>
    <property type="molecule type" value="Genomic_DNA"/>
</dbReference>
<dbReference type="RefSeq" id="WP_117363518.1">
    <property type="nucleotide sequence ID" value="NZ_CP024047.1"/>
</dbReference>
<dbReference type="KEGG" id="nag:AArcMg_2715"/>
<accession>A0A346PCT7</accession>